<dbReference type="GO" id="GO:0006412">
    <property type="term" value="P:translation"/>
    <property type="evidence" value="ECO:0007669"/>
    <property type="project" value="InterPro"/>
</dbReference>
<organism evidence="7 8">
    <name type="scientific">Candidatus Dojkabacteria bacterium CG_4_10_14_0_2_um_filter_Dojkabacteria_WS6_41_15</name>
    <dbReference type="NCBI Taxonomy" id="2014249"/>
    <lineage>
        <taxon>Bacteria</taxon>
        <taxon>Candidatus Dojkabacteria</taxon>
    </lineage>
</organism>
<dbReference type="AlphaFoldDB" id="A0A2M7W2L1"/>
<dbReference type="GO" id="GO:1990904">
    <property type="term" value="C:ribonucleoprotein complex"/>
    <property type="evidence" value="ECO:0007669"/>
    <property type="project" value="UniProtKB-KW"/>
</dbReference>
<reference evidence="8" key="1">
    <citation type="submission" date="2017-09" db="EMBL/GenBank/DDBJ databases">
        <title>Depth-based differentiation of microbial function through sediment-hosted aquifers and enrichment of novel symbionts in the deep terrestrial subsurface.</title>
        <authorList>
            <person name="Probst A.J."/>
            <person name="Ladd B."/>
            <person name="Jarett J.K."/>
            <person name="Geller-Mcgrath D.E."/>
            <person name="Sieber C.M.K."/>
            <person name="Emerson J.B."/>
            <person name="Anantharaman K."/>
            <person name="Thomas B.C."/>
            <person name="Malmstrom R."/>
            <person name="Stieglmeier M."/>
            <person name="Klingl A."/>
            <person name="Woyke T."/>
            <person name="Ryan C.M."/>
            <person name="Banfield J.F."/>
        </authorList>
    </citation>
    <scope>NUCLEOTIDE SEQUENCE [LARGE SCALE GENOMIC DNA]</scope>
</reference>
<name>A0A2M7W2L1_9BACT</name>
<protein>
    <recommendedName>
        <fullName evidence="4">Large ribosomal subunit protein uL4</fullName>
    </recommendedName>
    <alternativeName>
        <fullName evidence="5">50S ribosomal protein L4</fullName>
    </alternativeName>
</protein>
<dbReference type="SUPFAM" id="SSF52166">
    <property type="entry name" value="Ribosomal protein L4"/>
    <property type="match status" value="1"/>
</dbReference>
<dbReference type="InterPro" id="IPR002136">
    <property type="entry name" value="Ribosomal_uL4"/>
</dbReference>
<accession>A0A2M7W2L1</accession>
<dbReference type="InterPro" id="IPR023574">
    <property type="entry name" value="Ribosomal_uL4_dom_sf"/>
</dbReference>
<comment type="similarity">
    <text evidence="1">Belongs to the universal ribosomal protein uL4 family.</text>
</comment>
<evidence type="ECO:0000256" key="2">
    <source>
        <dbReference type="ARBA" id="ARBA00022980"/>
    </source>
</evidence>
<evidence type="ECO:0000313" key="8">
    <source>
        <dbReference type="Proteomes" id="UP000228952"/>
    </source>
</evidence>
<dbReference type="InterPro" id="IPR013005">
    <property type="entry name" value="Ribosomal_uL4-like"/>
</dbReference>
<evidence type="ECO:0000313" key="7">
    <source>
        <dbReference type="EMBL" id="PJA13780.1"/>
    </source>
</evidence>
<sequence length="208" mass="23254">MSVTIPVYNLEAKKISDYSYTPFAEKLSEAMVAQVLRGYVTNQHQGTSQAKTRGEVVHPDKKPWKQKGTGRARHGSRNSPIWVGGGVTFGPRNYLKRLTIPTGLRQKAMRYFLDKEIEQGSVVLFSENNDVVKTKDAAAFISKMNAFKTKVFIVLQAKDEKSATLFRNVQGVTLRRASLISPLDMNKKALYLFAEGALNALVERITKS</sequence>
<feature type="compositionally biased region" description="Basic residues" evidence="6">
    <location>
        <begin position="64"/>
        <end position="76"/>
    </location>
</feature>
<dbReference type="EMBL" id="PFQB01000075">
    <property type="protein sequence ID" value="PJA13780.1"/>
    <property type="molecule type" value="Genomic_DNA"/>
</dbReference>
<dbReference type="Proteomes" id="UP000228952">
    <property type="component" value="Unassembled WGS sequence"/>
</dbReference>
<feature type="region of interest" description="Disordered" evidence="6">
    <location>
        <begin position="44"/>
        <end position="77"/>
    </location>
</feature>
<dbReference type="PANTHER" id="PTHR10746:SF6">
    <property type="entry name" value="LARGE RIBOSOMAL SUBUNIT PROTEIN UL4M"/>
    <property type="match status" value="1"/>
</dbReference>
<evidence type="ECO:0000256" key="1">
    <source>
        <dbReference type="ARBA" id="ARBA00010528"/>
    </source>
</evidence>
<evidence type="ECO:0000256" key="3">
    <source>
        <dbReference type="ARBA" id="ARBA00023274"/>
    </source>
</evidence>
<keyword evidence="3" id="KW-0687">Ribonucleoprotein</keyword>
<keyword evidence="2 7" id="KW-0689">Ribosomal protein</keyword>
<proteinExistence type="inferred from homology"/>
<evidence type="ECO:0000256" key="5">
    <source>
        <dbReference type="ARBA" id="ARBA00035462"/>
    </source>
</evidence>
<evidence type="ECO:0000256" key="4">
    <source>
        <dbReference type="ARBA" id="ARBA00035244"/>
    </source>
</evidence>
<dbReference type="GO" id="GO:0003735">
    <property type="term" value="F:structural constituent of ribosome"/>
    <property type="evidence" value="ECO:0007669"/>
    <property type="project" value="InterPro"/>
</dbReference>
<dbReference type="NCBIfam" id="TIGR03953">
    <property type="entry name" value="rplD_bact"/>
    <property type="match status" value="1"/>
</dbReference>
<feature type="compositionally biased region" description="Basic and acidic residues" evidence="6">
    <location>
        <begin position="52"/>
        <end position="63"/>
    </location>
</feature>
<gene>
    <name evidence="7" type="primary">rplD</name>
    <name evidence="7" type="ORF">COX64_02835</name>
</gene>
<dbReference type="Gene3D" id="3.40.1370.10">
    <property type="match status" value="1"/>
</dbReference>
<dbReference type="GO" id="GO:0005840">
    <property type="term" value="C:ribosome"/>
    <property type="evidence" value="ECO:0007669"/>
    <property type="project" value="UniProtKB-KW"/>
</dbReference>
<evidence type="ECO:0000256" key="6">
    <source>
        <dbReference type="SAM" id="MobiDB-lite"/>
    </source>
</evidence>
<comment type="caution">
    <text evidence="7">The sequence shown here is derived from an EMBL/GenBank/DDBJ whole genome shotgun (WGS) entry which is preliminary data.</text>
</comment>
<dbReference type="Pfam" id="PF00573">
    <property type="entry name" value="Ribosomal_L4"/>
    <property type="match status" value="1"/>
</dbReference>
<dbReference type="PANTHER" id="PTHR10746">
    <property type="entry name" value="50S RIBOSOMAL PROTEIN L4"/>
    <property type="match status" value="1"/>
</dbReference>